<gene>
    <name evidence="12" type="ORF">A8C56_20070</name>
</gene>
<dbReference type="SUPFAM" id="SSF53383">
    <property type="entry name" value="PLP-dependent transferases"/>
    <property type="match status" value="1"/>
</dbReference>
<evidence type="ECO:0000256" key="4">
    <source>
        <dbReference type="ARBA" id="ARBA00022679"/>
    </source>
</evidence>
<dbReference type="InterPro" id="IPR015421">
    <property type="entry name" value="PyrdxlP-dep_Trfase_major"/>
</dbReference>
<dbReference type="FunFam" id="3.40.640.10:FF:000003">
    <property type="entry name" value="Cysteine desulfurase IscS"/>
    <property type="match status" value="1"/>
</dbReference>
<keyword evidence="9" id="KW-0411">Iron-sulfur</keyword>
<dbReference type="Pfam" id="PF00266">
    <property type="entry name" value="Aminotran_5"/>
    <property type="match status" value="1"/>
</dbReference>
<evidence type="ECO:0000256" key="10">
    <source>
        <dbReference type="ARBA" id="ARBA00050776"/>
    </source>
</evidence>
<dbReference type="InterPro" id="IPR015424">
    <property type="entry name" value="PyrdxlP-dep_Trfase"/>
</dbReference>
<evidence type="ECO:0000256" key="5">
    <source>
        <dbReference type="ARBA" id="ARBA00022714"/>
    </source>
</evidence>
<dbReference type="InterPro" id="IPR016454">
    <property type="entry name" value="Cysteine_dSase"/>
</dbReference>
<evidence type="ECO:0000256" key="3">
    <source>
        <dbReference type="ARBA" id="ARBA00012239"/>
    </source>
</evidence>
<dbReference type="EC" id="2.8.1.7" evidence="3"/>
<dbReference type="Gene3D" id="3.40.640.10">
    <property type="entry name" value="Type I PLP-dependent aspartate aminotransferase-like (Major domain)"/>
    <property type="match status" value="1"/>
</dbReference>
<dbReference type="EMBL" id="CP015772">
    <property type="protein sequence ID" value="ANH84084.1"/>
    <property type="molecule type" value="Genomic_DNA"/>
</dbReference>
<comment type="cofactor">
    <cofactor evidence="1">
        <name>pyridoxal 5'-phosphate</name>
        <dbReference type="ChEBI" id="CHEBI:597326"/>
    </cofactor>
</comment>
<organism evidence="12 13">
    <name type="scientific">Niabella ginsenosidivorans</name>
    <dbReference type="NCBI Taxonomy" id="1176587"/>
    <lineage>
        <taxon>Bacteria</taxon>
        <taxon>Pseudomonadati</taxon>
        <taxon>Bacteroidota</taxon>
        <taxon>Chitinophagia</taxon>
        <taxon>Chitinophagales</taxon>
        <taxon>Chitinophagaceae</taxon>
        <taxon>Niabella</taxon>
    </lineage>
</organism>
<accession>A0A1A9IBZ0</accession>
<evidence type="ECO:0000256" key="1">
    <source>
        <dbReference type="ARBA" id="ARBA00001933"/>
    </source>
</evidence>
<evidence type="ECO:0000256" key="6">
    <source>
        <dbReference type="ARBA" id="ARBA00022723"/>
    </source>
</evidence>
<dbReference type="GO" id="GO:0031071">
    <property type="term" value="F:cysteine desulfurase activity"/>
    <property type="evidence" value="ECO:0007669"/>
    <property type="project" value="UniProtKB-EC"/>
</dbReference>
<sequence>MIRFPIYLDNCATTPCDERVVTAMLPYFTDHFGNASSRSHPFGWKAAAAVEEAQQQVADLIGAGADELYFTSGATESCNLALRGVSTAYAGKGNHIITTKTEHKAVLDTCRELEKKGIEITYLDVPDNGQIDPDAVRAAIRPATILIALQWANNETGVVMPVKEIGKIACEHNVLFFSDATQAAGKIPVNVKESKLALMACSSHKLYGPKGVGALYISRRNPRVTITPQITGGGQQKNIRSGTLNVPGIVGFGKACALCAGEMQNEYSRLLKLRNRLEKGLLSLPDTYLNGDAAARLPHVSNLSFDYLSSSQIITALGKDIAVSSGSACTSGSLDPSYVLKAMHQPDHLAKAAIRFCLSRFTTEEEVSYTLQFVKDTITRLRSDSPAWQLRE</sequence>
<dbReference type="InterPro" id="IPR000192">
    <property type="entry name" value="Aminotrans_V_dom"/>
</dbReference>
<keyword evidence="6" id="KW-0479">Metal-binding</keyword>
<evidence type="ECO:0000259" key="11">
    <source>
        <dbReference type="Pfam" id="PF00266"/>
    </source>
</evidence>
<dbReference type="Proteomes" id="UP000077667">
    <property type="component" value="Chromosome"/>
</dbReference>
<keyword evidence="13" id="KW-1185">Reference proteome</keyword>
<dbReference type="KEGG" id="nia:A8C56_20070"/>
<dbReference type="GO" id="GO:0051537">
    <property type="term" value="F:2 iron, 2 sulfur cluster binding"/>
    <property type="evidence" value="ECO:0007669"/>
    <property type="project" value="UniProtKB-KW"/>
</dbReference>
<protein>
    <recommendedName>
        <fullName evidence="3">cysteine desulfurase</fullName>
        <ecNumber evidence="3">2.8.1.7</ecNumber>
    </recommendedName>
</protein>
<evidence type="ECO:0000256" key="8">
    <source>
        <dbReference type="ARBA" id="ARBA00023004"/>
    </source>
</evidence>
<keyword evidence="8" id="KW-0408">Iron</keyword>
<evidence type="ECO:0000256" key="2">
    <source>
        <dbReference type="ARBA" id="ARBA00006490"/>
    </source>
</evidence>
<evidence type="ECO:0000313" key="13">
    <source>
        <dbReference type="Proteomes" id="UP000077667"/>
    </source>
</evidence>
<dbReference type="Gene3D" id="3.90.1150.10">
    <property type="entry name" value="Aspartate Aminotransferase, domain 1"/>
    <property type="match status" value="1"/>
</dbReference>
<evidence type="ECO:0000256" key="9">
    <source>
        <dbReference type="ARBA" id="ARBA00023014"/>
    </source>
</evidence>
<evidence type="ECO:0000313" key="12">
    <source>
        <dbReference type="EMBL" id="ANH84084.1"/>
    </source>
</evidence>
<dbReference type="GO" id="GO:0046872">
    <property type="term" value="F:metal ion binding"/>
    <property type="evidence" value="ECO:0007669"/>
    <property type="project" value="UniProtKB-KW"/>
</dbReference>
<dbReference type="InterPro" id="IPR015422">
    <property type="entry name" value="PyrdxlP-dep_Trfase_small"/>
</dbReference>
<name>A0A1A9IBZ0_9BACT</name>
<dbReference type="PIRSF" id="PIRSF005572">
    <property type="entry name" value="NifS"/>
    <property type="match status" value="1"/>
</dbReference>
<evidence type="ECO:0000256" key="7">
    <source>
        <dbReference type="ARBA" id="ARBA00022898"/>
    </source>
</evidence>
<reference evidence="12 13" key="1">
    <citation type="submission" date="2016-05" db="EMBL/GenBank/DDBJ databases">
        <title>Niabella ginsenosidivorans BS26 whole genome sequencing.</title>
        <authorList>
            <person name="Im W.T."/>
            <person name="Siddiqi M.Z."/>
        </authorList>
    </citation>
    <scope>NUCLEOTIDE SEQUENCE [LARGE SCALE GENOMIC DNA]</scope>
    <source>
        <strain evidence="12 13">BS26</strain>
    </source>
</reference>
<dbReference type="STRING" id="1176587.A8C56_20070"/>
<feature type="domain" description="Aminotransferase class V" evidence="11">
    <location>
        <begin position="6"/>
        <end position="368"/>
    </location>
</feature>
<comment type="catalytic activity">
    <reaction evidence="10">
        <text>(sulfur carrier)-H + L-cysteine = (sulfur carrier)-SH + L-alanine</text>
        <dbReference type="Rhea" id="RHEA:43892"/>
        <dbReference type="Rhea" id="RHEA-COMP:14737"/>
        <dbReference type="Rhea" id="RHEA-COMP:14739"/>
        <dbReference type="ChEBI" id="CHEBI:29917"/>
        <dbReference type="ChEBI" id="CHEBI:35235"/>
        <dbReference type="ChEBI" id="CHEBI:57972"/>
        <dbReference type="ChEBI" id="CHEBI:64428"/>
        <dbReference type="EC" id="2.8.1.7"/>
    </reaction>
</comment>
<dbReference type="OrthoDB" id="9804366at2"/>
<keyword evidence="4" id="KW-0808">Transferase</keyword>
<keyword evidence="7" id="KW-0663">Pyridoxal phosphate</keyword>
<proteinExistence type="inferred from homology"/>
<dbReference type="PANTHER" id="PTHR11601">
    <property type="entry name" value="CYSTEINE DESULFURYLASE FAMILY MEMBER"/>
    <property type="match status" value="1"/>
</dbReference>
<comment type="similarity">
    <text evidence="2">Belongs to the class-V pyridoxal-phosphate-dependent aminotransferase family. NifS/IscS subfamily.</text>
</comment>
<dbReference type="RefSeq" id="WP_067762324.1">
    <property type="nucleotide sequence ID" value="NZ_CP015772.1"/>
</dbReference>
<dbReference type="PANTHER" id="PTHR11601:SF34">
    <property type="entry name" value="CYSTEINE DESULFURASE"/>
    <property type="match status" value="1"/>
</dbReference>
<keyword evidence="5" id="KW-0001">2Fe-2S</keyword>
<dbReference type="AlphaFoldDB" id="A0A1A9IBZ0"/>